<evidence type="ECO:0000313" key="1">
    <source>
        <dbReference type="EMBL" id="MEJ8570702.1"/>
    </source>
</evidence>
<dbReference type="InterPro" id="IPR046249">
    <property type="entry name" value="DUF6282"/>
</dbReference>
<dbReference type="AlphaFoldDB" id="A0AAW9RB88"/>
<sequence length="319" mass="35254">MSTTAAIRTPANWRDTDPGIVDRLLRGSIDLHCHSGPSVMSRYFDHIEALEEAASVGIRALLLKDHCYSVTPVTELLNKHYGHHGVELLSGVPLNNPVGGLNIHAVDHGIRLGARLIWMPTYCAANHIDYHASHPEFVDQFPKTKTLTVPPSPITILDDAGRLKEEVLPILDLIAEADVVLSSGHLHISEIWVLFEEAKRRGIKRLLCNHPTFIIGADVDDVRRLSEMGVYVEHSSCMFTPGNKYAFFDPEQLQELITAAGIERTILGSDLGIFDGFKLVEGSRAVIEVLLDVGYSEDDIRLLTRTNAARLMGIDVDAE</sequence>
<evidence type="ECO:0000313" key="2">
    <source>
        <dbReference type="Proteomes" id="UP001378188"/>
    </source>
</evidence>
<name>A0AAW9RB88_9HYPH</name>
<dbReference type="Proteomes" id="UP001378188">
    <property type="component" value="Unassembled WGS sequence"/>
</dbReference>
<proteinExistence type="predicted"/>
<gene>
    <name evidence="1" type="ORF">V3328_04415</name>
</gene>
<reference evidence="1 2" key="1">
    <citation type="submission" date="2024-02" db="EMBL/GenBank/DDBJ databases">
        <title>Genome analysis and characterization of Microbaculum marinisediminis sp. nov., isolated from marine sediment.</title>
        <authorList>
            <person name="Du Z.-J."/>
            <person name="Ye Y.-Q."/>
            <person name="Zhang Z.-R."/>
            <person name="Yuan S.-M."/>
            <person name="Zhang X.-Y."/>
        </authorList>
    </citation>
    <scope>NUCLEOTIDE SEQUENCE [LARGE SCALE GENOMIC DNA]</scope>
    <source>
        <strain evidence="1 2">SDUM1044001</strain>
    </source>
</reference>
<dbReference type="Gene3D" id="3.20.20.140">
    <property type="entry name" value="Metal-dependent hydrolases"/>
    <property type="match status" value="1"/>
</dbReference>
<organism evidence="1 2">
    <name type="scientific">Microbaculum marinum</name>
    <dbReference type="NCBI Taxonomy" id="1764581"/>
    <lineage>
        <taxon>Bacteria</taxon>
        <taxon>Pseudomonadati</taxon>
        <taxon>Pseudomonadota</taxon>
        <taxon>Alphaproteobacteria</taxon>
        <taxon>Hyphomicrobiales</taxon>
        <taxon>Tepidamorphaceae</taxon>
        <taxon>Microbaculum</taxon>
    </lineage>
</organism>
<accession>A0AAW9RB88</accession>
<keyword evidence="2" id="KW-1185">Reference proteome</keyword>
<comment type="caution">
    <text evidence="1">The sequence shown here is derived from an EMBL/GenBank/DDBJ whole genome shotgun (WGS) entry which is preliminary data.</text>
</comment>
<protein>
    <submittedName>
        <fullName evidence="1">DUF6282 family protein</fullName>
    </submittedName>
</protein>
<dbReference type="Pfam" id="PF19799">
    <property type="entry name" value="DUF6282"/>
    <property type="match status" value="1"/>
</dbReference>
<dbReference type="InterPro" id="IPR032466">
    <property type="entry name" value="Metal_Hydrolase"/>
</dbReference>
<dbReference type="RefSeq" id="WP_340328448.1">
    <property type="nucleotide sequence ID" value="NZ_JAZHOF010000002.1"/>
</dbReference>
<dbReference type="SUPFAM" id="SSF51556">
    <property type="entry name" value="Metallo-dependent hydrolases"/>
    <property type="match status" value="1"/>
</dbReference>
<dbReference type="EMBL" id="JAZHOF010000002">
    <property type="protein sequence ID" value="MEJ8570702.1"/>
    <property type="molecule type" value="Genomic_DNA"/>
</dbReference>